<dbReference type="CDD" id="cd00885">
    <property type="entry name" value="cinA"/>
    <property type="match status" value="1"/>
</dbReference>
<dbReference type="InterPro" id="IPR050101">
    <property type="entry name" value="CinA"/>
</dbReference>
<feature type="domain" description="MoaB/Mog" evidence="1">
    <location>
        <begin position="4"/>
        <end position="164"/>
    </location>
</feature>
<gene>
    <name evidence="2" type="ORF">HELGO_WM19518</name>
</gene>
<dbReference type="Pfam" id="PF00994">
    <property type="entry name" value="MoCF_biosynth"/>
    <property type="match status" value="1"/>
</dbReference>
<dbReference type="InterPro" id="IPR036425">
    <property type="entry name" value="MoaB/Mog-like_dom_sf"/>
</dbReference>
<dbReference type="SMART" id="SM00852">
    <property type="entry name" value="MoCF_biosynth"/>
    <property type="match status" value="1"/>
</dbReference>
<evidence type="ECO:0000313" key="2">
    <source>
        <dbReference type="EMBL" id="CAA6820695.1"/>
    </source>
</evidence>
<evidence type="ECO:0000259" key="1">
    <source>
        <dbReference type="SMART" id="SM00852"/>
    </source>
</evidence>
<dbReference type="PANTHER" id="PTHR13939:SF0">
    <property type="entry name" value="NMN AMIDOHYDROLASE-LIKE PROTEIN YFAY"/>
    <property type="match status" value="1"/>
</dbReference>
<reference evidence="2" key="1">
    <citation type="submission" date="2020-01" db="EMBL/GenBank/DDBJ databases">
        <authorList>
            <person name="Meier V. D."/>
            <person name="Meier V D."/>
        </authorList>
    </citation>
    <scope>NUCLEOTIDE SEQUENCE</scope>
    <source>
        <strain evidence="2">HLG_WM_MAG_07</strain>
    </source>
</reference>
<protein>
    <submittedName>
        <fullName evidence="2">Competence/damage-inducible protein A</fullName>
    </submittedName>
</protein>
<dbReference type="Gene3D" id="3.40.980.10">
    <property type="entry name" value="MoaB/Mog-like domain"/>
    <property type="match status" value="1"/>
</dbReference>
<dbReference type="AlphaFoldDB" id="A0A6S6TN53"/>
<organism evidence="2">
    <name type="scientific">uncultured Thiotrichaceae bacterium</name>
    <dbReference type="NCBI Taxonomy" id="298394"/>
    <lineage>
        <taxon>Bacteria</taxon>
        <taxon>Pseudomonadati</taxon>
        <taxon>Pseudomonadota</taxon>
        <taxon>Gammaproteobacteria</taxon>
        <taxon>Thiotrichales</taxon>
        <taxon>Thiotrichaceae</taxon>
        <taxon>environmental samples</taxon>
    </lineage>
</organism>
<dbReference type="InterPro" id="IPR001453">
    <property type="entry name" value="MoaB/Mog_dom"/>
</dbReference>
<proteinExistence type="predicted"/>
<accession>A0A6S6TN53</accession>
<dbReference type="EMBL" id="CACVAY010000100">
    <property type="protein sequence ID" value="CAA6820695.1"/>
    <property type="molecule type" value="Genomic_DNA"/>
</dbReference>
<dbReference type="SUPFAM" id="SSF53218">
    <property type="entry name" value="Molybdenum cofactor biosynthesis proteins"/>
    <property type="match status" value="1"/>
</dbReference>
<name>A0A6S6TN53_9GAMM</name>
<dbReference type="PANTHER" id="PTHR13939">
    <property type="entry name" value="NICOTINAMIDE-NUCLEOTIDE AMIDOHYDROLASE PNCC"/>
    <property type="match status" value="1"/>
</dbReference>
<sequence>MNFGLILIGDELLNGYRQDKHLSAVIERLQAKNLSLSWVKMIGDDHEMLVNTFKDSFSSDDVVFSFGGIGATPDDLTRACVAEACDVPLQLHEEAQSLIEDQFGEASYPNRILMAELPKGARLIPNSINQIPGFSVKQHHFVPGFPNMAWPMIEWLLENEYSALSGEVVVLERRWFINGQVESNLLPMMNELLHLHQGVKLSSLPNTEKRHVIDFGIKGEKNMLENASRWLEDYFVKNNIDHVIQRKDI</sequence>